<feature type="transmembrane region" description="Helical" evidence="7">
    <location>
        <begin position="261"/>
        <end position="279"/>
    </location>
</feature>
<sequence length="343" mass="34047">MGSVTRPEQRRAETAARTASHPVAGGLALAFAAALVGFVVSRIIPLLSPVLVAILLGVVAANAARLDAWRPGLDLAGKRVLRIGIVLLGLQLSLGAIASLGFGVIFLAVAVVALGVPFGLWCGKRLGIEPTQSLLTACGFSICGAAAVAAAAGVSDARDEEVATSVALVVVFGTLMIPLVALSAALGLDDHTTGVFAGASVHEVAQVVAAGGLVGQGALAVAVVVKLARVLMLAPLITVIAVHRRRTMGGAESGSVTLPPFVPLFVVGFVAAVVVRSVVPIPNSVLDGAKVFQTLLLAAAMFALGTGVTAKAMRAAGAAPFAQAALCTACVTALGLGGALLVG</sequence>
<comment type="similarity">
    <text evidence="2">Belongs to the UPF0324 family.</text>
</comment>
<keyword evidence="3" id="KW-1003">Cell membrane</keyword>
<dbReference type="RefSeq" id="WP_118912658.1">
    <property type="nucleotide sequence ID" value="NZ_CBCRVH010000006.1"/>
</dbReference>
<evidence type="ECO:0000256" key="7">
    <source>
        <dbReference type="SAM" id="Phobius"/>
    </source>
</evidence>
<evidence type="ECO:0000313" key="9">
    <source>
        <dbReference type="Proteomes" id="UP000285376"/>
    </source>
</evidence>
<comment type="subcellular location">
    <subcellularLocation>
        <location evidence="1">Cell membrane</location>
        <topology evidence="1">Multi-pass membrane protein</topology>
    </subcellularLocation>
</comment>
<gene>
    <name evidence="8" type="ORF">D1832_03605</name>
</gene>
<evidence type="ECO:0000256" key="6">
    <source>
        <dbReference type="ARBA" id="ARBA00023136"/>
    </source>
</evidence>
<evidence type="ECO:0000256" key="1">
    <source>
        <dbReference type="ARBA" id="ARBA00004651"/>
    </source>
</evidence>
<feature type="transmembrane region" description="Helical" evidence="7">
    <location>
        <begin position="166"/>
        <end position="188"/>
    </location>
</feature>
<keyword evidence="4 7" id="KW-0812">Transmembrane</keyword>
<dbReference type="Pfam" id="PF03601">
    <property type="entry name" value="Cons_hypoth698"/>
    <property type="match status" value="1"/>
</dbReference>
<reference evidence="8 9" key="1">
    <citation type="submission" date="2018-08" db="EMBL/GenBank/DDBJ databases">
        <title>Whole genome sequence analysis of Dermacoccus abyssi bacteria isolated from Deep Mariana trench Micromonospora spp reveals genes involved in the environmental adaptation and production of secondary metabolites.</title>
        <authorList>
            <person name="Abdel-Mageed W.M."/>
            <person name="Lehri B."/>
            <person name="Nouioui I."/>
            <person name="Goodfellow I."/>
            <person name="Jaspars M."/>
            <person name="Karlyshev A."/>
        </authorList>
    </citation>
    <scope>NUCLEOTIDE SEQUENCE [LARGE SCALE GENOMIC DNA]</scope>
    <source>
        <strain evidence="8 9">MT1.1</strain>
    </source>
</reference>
<feature type="transmembrane region" description="Helical" evidence="7">
    <location>
        <begin position="21"/>
        <end position="40"/>
    </location>
</feature>
<proteinExistence type="inferred from homology"/>
<protein>
    <submittedName>
        <fullName evidence="8">Putative sulfate exporter family transporter</fullName>
    </submittedName>
</protein>
<feature type="transmembrane region" description="Helical" evidence="7">
    <location>
        <begin position="321"/>
        <end position="342"/>
    </location>
</feature>
<evidence type="ECO:0000256" key="2">
    <source>
        <dbReference type="ARBA" id="ARBA00007977"/>
    </source>
</evidence>
<keyword evidence="6 7" id="KW-0472">Membrane</keyword>
<organism evidence="8 9">
    <name type="scientific">Dermacoccus abyssi</name>
    <dbReference type="NCBI Taxonomy" id="322596"/>
    <lineage>
        <taxon>Bacteria</taxon>
        <taxon>Bacillati</taxon>
        <taxon>Actinomycetota</taxon>
        <taxon>Actinomycetes</taxon>
        <taxon>Micrococcales</taxon>
        <taxon>Dermacoccaceae</taxon>
        <taxon>Dermacoccus</taxon>
    </lineage>
</organism>
<dbReference type="PANTHER" id="PTHR30106:SF2">
    <property type="entry name" value="UPF0324 INNER MEMBRANE PROTEIN YEIH"/>
    <property type="match status" value="1"/>
</dbReference>
<evidence type="ECO:0000256" key="3">
    <source>
        <dbReference type="ARBA" id="ARBA00022475"/>
    </source>
</evidence>
<dbReference type="InterPro" id="IPR018383">
    <property type="entry name" value="UPF0324_pro"/>
</dbReference>
<feature type="transmembrane region" description="Helical" evidence="7">
    <location>
        <begin position="80"/>
        <end position="98"/>
    </location>
</feature>
<dbReference type="AlphaFoldDB" id="A0A417Z8Y0"/>
<keyword evidence="5 7" id="KW-1133">Transmembrane helix</keyword>
<feature type="transmembrane region" description="Helical" evidence="7">
    <location>
        <begin position="46"/>
        <end position="68"/>
    </location>
</feature>
<feature type="transmembrane region" description="Helical" evidence="7">
    <location>
        <begin position="134"/>
        <end position="154"/>
    </location>
</feature>
<feature type="transmembrane region" description="Helical" evidence="7">
    <location>
        <begin position="195"/>
        <end position="214"/>
    </location>
</feature>
<evidence type="ECO:0000256" key="4">
    <source>
        <dbReference type="ARBA" id="ARBA00022692"/>
    </source>
</evidence>
<accession>A0A417Z8Y0</accession>
<dbReference type="EMBL" id="QWLM01000003">
    <property type="protein sequence ID" value="RHW47090.1"/>
    <property type="molecule type" value="Genomic_DNA"/>
</dbReference>
<dbReference type="Proteomes" id="UP000285376">
    <property type="component" value="Unassembled WGS sequence"/>
</dbReference>
<dbReference type="PANTHER" id="PTHR30106">
    <property type="entry name" value="INNER MEMBRANE PROTEIN YEIH-RELATED"/>
    <property type="match status" value="1"/>
</dbReference>
<evidence type="ECO:0000313" key="8">
    <source>
        <dbReference type="EMBL" id="RHW47090.1"/>
    </source>
</evidence>
<dbReference type="GO" id="GO:0005886">
    <property type="term" value="C:plasma membrane"/>
    <property type="evidence" value="ECO:0007669"/>
    <property type="project" value="UniProtKB-SubCell"/>
</dbReference>
<evidence type="ECO:0000256" key="5">
    <source>
        <dbReference type="ARBA" id="ARBA00022989"/>
    </source>
</evidence>
<feature type="transmembrane region" description="Helical" evidence="7">
    <location>
        <begin position="291"/>
        <end position="309"/>
    </location>
</feature>
<name>A0A417Z8Y0_9MICO</name>
<comment type="caution">
    <text evidence="8">The sequence shown here is derived from an EMBL/GenBank/DDBJ whole genome shotgun (WGS) entry which is preliminary data.</text>
</comment>